<dbReference type="RefSeq" id="XP_033680193.1">
    <property type="nucleotide sequence ID" value="XM_033825110.1"/>
</dbReference>
<dbReference type="AlphaFoldDB" id="A0A6A6I4N8"/>
<evidence type="ECO:0000313" key="3">
    <source>
        <dbReference type="Proteomes" id="UP000800094"/>
    </source>
</evidence>
<accession>A0A6A6I4N8</accession>
<dbReference type="EMBL" id="ML987201">
    <property type="protein sequence ID" value="KAF2245189.1"/>
    <property type="molecule type" value="Genomic_DNA"/>
</dbReference>
<feature type="compositionally biased region" description="Basic and acidic residues" evidence="1">
    <location>
        <begin position="270"/>
        <end position="279"/>
    </location>
</feature>
<gene>
    <name evidence="2" type="ORF">BU26DRAFT_462997</name>
</gene>
<dbReference type="OrthoDB" id="5137723at2759"/>
<keyword evidence="3" id="KW-1185">Reference proteome</keyword>
<organism evidence="2 3">
    <name type="scientific">Trematosphaeria pertusa</name>
    <dbReference type="NCBI Taxonomy" id="390896"/>
    <lineage>
        <taxon>Eukaryota</taxon>
        <taxon>Fungi</taxon>
        <taxon>Dikarya</taxon>
        <taxon>Ascomycota</taxon>
        <taxon>Pezizomycotina</taxon>
        <taxon>Dothideomycetes</taxon>
        <taxon>Pleosporomycetidae</taxon>
        <taxon>Pleosporales</taxon>
        <taxon>Massarineae</taxon>
        <taxon>Trematosphaeriaceae</taxon>
        <taxon>Trematosphaeria</taxon>
    </lineage>
</organism>
<evidence type="ECO:0000256" key="1">
    <source>
        <dbReference type="SAM" id="MobiDB-lite"/>
    </source>
</evidence>
<proteinExistence type="predicted"/>
<dbReference type="GeneID" id="54578440"/>
<feature type="region of interest" description="Disordered" evidence="1">
    <location>
        <begin position="270"/>
        <end position="324"/>
    </location>
</feature>
<reference evidence="2" key="1">
    <citation type="journal article" date="2020" name="Stud. Mycol.">
        <title>101 Dothideomycetes genomes: a test case for predicting lifestyles and emergence of pathogens.</title>
        <authorList>
            <person name="Haridas S."/>
            <person name="Albert R."/>
            <person name="Binder M."/>
            <person name="Bloem J."/>
            <person name="Labutti K."/>
            <person name="Salamov A."/>
            <person name="Andreopoulos B."/>
            <person name="Baker S."/>
            <person name="Barry K."/>
            <person name="Bills G."/>
            <person name="Bluhm B."/>
            <person name="Cannon C."/>
            <person name="Castanera R."/>
            <person name="Culley D."/>
            <person name="Daum C."/>
            <person name="Ezra D."/>
            <person name="Gonzalez J."/>
            <person name="Henrissat B."/>
            <person name="Kuo A."/>
            <person name="Liang C."/>
            <person name="Lipzen A."/>
            <person name="Lutzoni F."/>
            <person name="Magnuson J."/>
            <person name="Mondo S."/>
            <person name="Nolan M."/>
            <person name="Ohm R."/>
            <person name="Pangilinan J."/>
            <person name="Park H.-J."/>
            <person name="Ramirez L."/>
            <person name="Alfaro M."/>
            <person name="Sun H."/>
            <person name="Tritt A."/>
            <person name="Yoshinaga Y."/>
            <person name="Zwiers L.-H."/>
            <person name="Turgeon B."/>
            <person name="Goodwin S."/>
            <person name="Spatafora J."/>
            <person name="Crous P."/>
            <person name="Grigoriev I."/>
        </authorList>
    </citation>
    <scope>NUCLEOTIDE SEQUENCE</scope>
    <source>
        <strain evidence="2">CBS 122368</strain>
    </source>
</reference>
<name>A0A6A6I4N8_9PLEO</name>
<feature type="region of interest" description="Disordered" evidence="1">
    <location>
        <begin position="26"/>
        <end position="63"/>
    </location>
</feature>
<protein>
    <submittedName>
        <fullName evidence="2">Uncharacterized protein</fullName>
    </submittedName>
</protein>
<evidence type="ECO:0000313" key="2">
    <source>
        <dbReference type="EMBL" id="KAF2245189.1"/>
    </source>
</evidence>
<sequence>MHSVRDINHARLNAIMPTLQRMEDDPAFLEGRRHRFDADDPPPPYSSGGSTELPTPDPFPRVANADVDVDELLRKPLNDSEIRMFGWEAAHYRPHHRYNDEFRQEKTRIGEEWGRRDANYKPLYRGPDLIGRPGQQRLDVMIRHSIKKRWERLGVWNPEWGIPARVHSGPKDNETRWKWKWPSRDEEAPFERAVRLHLERQGGWNEAIVLQPSDADHPTDVHVDNREFFITSRPWYVWQLEVAEEEVRLTRDPDPDNYFRARENVTTRWKDKGDWKESWGDLPGWKWRHESPSPEPADPNDMDFTPSEIDAMEEIPPRTPPPKP</sequence>
<feature type="non-terminal residue" evidence="2">
    <location>
        <position position="324"/>
    </location>
</feature>
<dbReference type="Proteomes" id="UP000800094">
    <property type="component" value="Unassembled WGS sequence"/>
</dbReference>